<dbReference type="Gene3D" id="1.10.10.10">
    <property type="entry name" value="Winged helix-like DNA-binding domain superfamily/Winged helix DNA-binding domain"/>
    <property type="match status" value="1"/>
</dbReference>
<feature type="domain" description="HTH lysR-type" evidence="5">
    <location>
        <begin position="6"/>
        <end position="63"/>
    </location>
</feature>
<dbReference type="EMBL" id="WHJE01000021">
    <property type="protein sequence ID" value="KAE8764859.1"/>
    <property type="molecule type" value="Genomic_DNA"/>
</dbReference>
<dbReference type="PRINTS" id="PR00039">
    <property type="entry name" value="HTHLYSR"/>
</dbReference>
<protein>
    <submittedName>
        <fullName evidence="6">LysR family transcriptional regulator</fullName>
    </submittedName>
</protein>
<evidence type="ECO:0000256" key="2">
    <source>
        <dbReference type="ARBA" id="ARBA00023015"/>
    </source>
</evidence>
<dbReference type="InterPro" id="IPR000847">
    <property type="entry name" value="LysR_HTH_N"/>
</dbReference>
<dbReference type="InterPro" id="IPR005119">
    <property type="entry name" value="LysR_subst-bd"/>
</dbReference>
<sequence length="304" mass="31049">MSRRLPDLASLELLVAVADEGGIGAAARAVGISQPSATERLRTLERRLGLLLIRRTPAGSTLTGEGTAVVGWARGVLQAAQELVDGAAVLSGQRRRHLDVGASLTVAEHLVPGWLVALAESAPDISVTLQMGNSTVVADQVRTGKVQLGFVEGPAAPAGVRSRTVGVDELVLVVAPGHDWTDGRAVGAPQVAATPLVMREAGSGTRDVLEEWLATIGLRAVPAVELASTTALVQAVMAGVGPGVVSRLAVAAELAEGRLVGVPLEVLEGGAARPVRLTRKIRAIWRGNAPTAAAAALVAVALTP</sequence>
<evidence type="ECO:0000313" key="7">
    <source>
        <dbReference type="Proteomes" id="UP000451860"/>
    </source>
</evidence>
<comment type="similarity">
    <text evidence="1">Belongs to the LysR transcriptional regulatory family.</text>
</comment>
<dbReference type="Gene3D" id="3.40.190.10">
    <property type="entry name" value="Periplasmic binding protein-like II"/>
    <property type="match status" value="2"/>
</dbReference>
<evidence type="ECO:0000313" key="6">
    <source>
        <dbReference type="EMBL" id="KAE8764859.1"/>
    </source>
</evidence>
<dbReference type="Pfam" id="PF00126">
    <property type="entry name" value="HTH_1"/>
    <property type="match status" value="1"/>
</dbReference>
<dbReference type="OrthoDB" id="9808620at2"/>
<dbReference type="PANTHER" id="PTHR30126">
    <property type="entry name" value="HTH-TYPE TRANSCRIPTIONAL REGULATOR"/>
    <property type="match status" value="1"/>
</dbReference>
<reference evidence="6 7" key="1">
    <citation type="submission" date="2019-10" db="EMBL/GenBank/DDBJ databases">
        <title>Georgenia wutianyii sp. nov. and Georgenia yuyongxinii sp. nov. isolated from plateau pika (Ochotona curzoniae) in the Qinghai-Tibet plateau of China.</title>
        <authorList>
            <person name="Tian Z."/>
        </authorList>
    </citation>
    <scope>NUCLEOTIDE SEQUENCE [LARGE SCALE GENOMIC DNA]</scope>
    <source>
        <strain evidence="6 7">DSM 21501</strain>
    </source>
</reference>
<keyword evidence="3" id="KW-0238">DNA-binding</keyword>
<keyword evidence="4" id="KW-0804">Transcription</keyword>
<gene>
    <name evidence="6" type="ORF">GB883_06980</name>
</gene>
<dbReference type="InterPro" id="IPR036390">
    <property type="entry name" value="WH_DNA-bd_sf"/>
</dbReference>
<dbReference type="PANTHER" id="PTHR30126:SF39">
    <property type="entry name" value="HTH-TYPE TRANSCRIPTIONAL REGULATOR CYSL"/>
    <property type="match status" value="1"/>
</dbReference>
<dbReference type="Pfam" id="PF03466">
    <property type="entry name" value="LysR_substrate"/>
    <property type="match status" value="1"/>
</dbReference>
<evidence type="ECO:0000256" key="1">
    <source>
        <dbReference type="ARBA" id="ARBA00009437"/>
    </source>
</evidence>
<dbReference type="AlphaFoldDB" id="A0A7J5UR86"/>
<proteinExistence type="inferred from homology"/>
<dbReference type="SUPFAM" id="SSF53850">
    <property type="entry name" value="Periplasmic binding protein-like II"/>
    <property type="match status" value="1"/>
</dbReference>
<organism evidence="6 7">
    <name type="scientific">Georgenia thermotolerans</name>
    <dbReference type="NCBI Taxonomy" id="527326"/>
    <lineage>
        <taxon>Bacteria</taxon>
        <taxon>Bacillati</taxon>
        <taxon>Actinomycetota</taxon>
        <taxon>Actinomycetes</taxon>
        <taxon>Micrococcales</taxon>
        <taxon>Bogoriellaceae</taxon>
        <taxon>Georgenia</taxon>
    </lineage>
</organism>
<dbReference type="InterPro" id="IPR036388">
    <property type="entry name" value="WH-like_DNA-bd_sf"/>
</dbReference>
<keyword evidence="2" id="KW-0805">Transcription regulation</keyword>
<evidence type="ECO:0000256" key="4">
    <source>
        <dbReference type="ARBA" id="ARBA00023163"/>
    </source>
</evidence>
<dbReference type="Proteomes" id="UP000451860">
    <property type="component" value="Unassembled WGS sequence"/>
</dbReference>
<accession>A0A7J5UR86</accession>
<dbReference type="SUPFAM" id="SSF46785">
    <property type="entry name" value="Winged helix' DNA-binding domain"/>
    <property type="match status" value="1"/>
</dbReference>
<dbReference type="RefSeq" id="WP_152200332.1">
    <property type="nucleotide sequence ID" value="NZ_VUKF01000003.1"/>
</dbReference>
<evidence type="ECO:0000259" key="5">
    <source>
        <dbReference type="PROSITE" id="PS50931"/>
    </source>
</evidence>
<keyword evidence="7" id="KW-1185">Reference proteome</keyword>
<dbReference type="GO" id="GO:0000976">
    <property type="term" value="F:transcription cis-regulatory region binding"/>
    <property type="evidence" value="ECO:0007669"/>
    <property type="project" value="TreeGrafter"/>
</dbReference>
<evidence type="ECO:0000256" key="3">
    <source>
        <dbReference type="ARBA" id="ARBA00023125"/>
    </source>
</evidence>
<name>A0A7J5UR86_9MICO</name>
<comment type="caution">
    <text evidence="6">The sequence shown here is derived from an EMBL/GenBank/DDBJ whole genome shotgun (WGS) entry which is preliminary data.</text>
</comment>
<dbReference type="GO" id="GO:0003700">
    <property type="term" value="F:DNA-binding transcription factor activity"/>
    <property type="evidence" value="ECO:0007669"/>
    <property type="project" value="InterPro"/>
</dbReference>
<dbReference type="PROSITE" id="PS50931">
    <property type="entry name" value="HTH_LYSR"/>
    <property type="match status" value="1"/>
</dbReference>